<evidence type="ECO:0000313" key="2">
    <source>
        <dbReference type="Proteomes" id="UP000246991"/>
    </source>
</evidence>
<protein>
    <submittedName>
        <fullName evidence="1">Uncharacterized protein</fullName>
    </submittedName>
</protein>
<keyword evidence="2" id="KW-1185">Reference proteome</keyword>
<dbReference type="Proteomes" id="UP000246991">
    <property type="component" value="Unassembled WGS sequence"/>
</dbReference>
<dbReference type="EMBL" id="PYWC01000029">
    <property type="protein sequence ID" value="PWW76939.1"/>
    <property type="molecule type" value="Genomic_DNA"/>
</dbReference>
<gene>
    <name evidence="1" type="ORF">C7212DRAFT_189865</name>
</gene>
<proteinExistence type="predicted"/>
<dbReference type="OrthoDB" id="5351653at2759"/>
<comment type="caution">
    <text evidence="1">The sequence shown here is derived from an EMBL/GenBank/DDBJ whole genome shotgun (WGS) entry which is preliminary data.</text>
</comment>
<evidence type="ECO:0000313" key="1">
    <source>
        <dbReference type="EMBL" id="PWW76939.1"/>
    </source>
</evidence>
<organism evidence="1 2">
    <name type="scientific">Tuber magnatum</name>
    <name type="common">white Piedmont truffle</name>
    <dbReference type="NCBI Taxonomy" id="42249"/>
    <lineage>
        <taxon>Eukaryota</taxon>
        <taxon>Fungi</taxon>
        <taxon>Dikarya</taxon>
        <taxon>Ascomycota</taxon>
        <taxon>Pezizomycotina</taxon>
        <taxon>Pezizomycetes</taxon>
        <taxon>Pezizales</taxon>
        <taxon>Tuberaceae</taxon>
        <taxon>Tuber</taxon>
    </lineage>
</organism>
<sequence>SFVTTLPAPTVLPRPILTPGRTVTFPASQQSSSIVMGVPHSGPRSPSRVFALSGCAAAKRQTLGPRSVRAPMVTLQVSRIVQPKFMNTSDDMMVL</sequence>
<reference evidence="1 2" key="1">
    <citation type="submission" date="2018-03" db="EMBL/GenBank/DDBJ databases">
        <title>Genomes of Pezizomycetes fungi and the evolution of truffles.</title>
        <authorList>
            <person name="Murat C."/>
            <person name="Payen T."/>
            <person name="Noel B."/>
            <person name="Kuo A."/>
            <person name="Martin F.M."/>
        </authorList>
    </citation>
    <scope>NUCLEOTIDE SEQUENCE [LARGE SCALE GENOMIC DNA]</scope>
    <source>
        <strain evidence="1">091103-1</strain>
    </source>
</reference>
<accession>A0A317SRB1</accession>
<feature type="non-terminal residue" evidence="1">
    <location>
        <position position="1"/>
    </location>
</feature>
<dbReference type="AlphaFoldDB" id="A0A317SRB1"/>
<name>A0A317SRB1_9PEZI</name>